<comment type="caution">
    <text evidence="1">The sequence shown here is derived from an EMBL/GenBank/DDBJ whole genome shotgun (WGS) entry which is preliminary data.</text>
</comment>
<reference evidence="1" key="1">
    <citation type="submission" date="2022-07" db="EMBL/GenBank/DDBJ databases">
        <title>Taxonomy of Novel Oxalotrophic and Methylotrophic Bacteria.</title>
        <authorList>
            <person name="Sahin N."/>
            <person name="Tani A."/>
        </authorList>
    </citation>
    <scope>NUCLEOTIDE SEQUENCE</scope>
    <source>
        <strain evidence="1">AM327</strain>
    </source>
</reference>
<evidence type="ECO:0000313" key="2">
    <source>
        <dbReference type="Proteomes" id="UP001143545"/>
    </source>
</evidence>
<keyword evidence="1" id="KW-0808">Transferase</keyword>
<dbReference type="Gene3D" id="3.40.50.2000">
    <property type="entry name" value="Glycogen Phosphorylase B"/>
    <property type="match status" value="1"/>
</dbReference>
<organism evidence="1 2">
    <name type="scientific">Neptunitalea chrysea</name>
    <dbReference type="NCBI Taxonomy" id="1647581"/>
    <lineage>
        <taxon>Bacteria</taxon>
        <taxon>Pseudomonadati</taxon>
        <taxon>Bacteroidota</taxon>
        <taxon>Flavobacteriia</taxon>
        <taxon>Flavobacteriales</taxon>
        <taxon>Flavobacteriaceae</taxon>
        <taxon>Neptunitalea</taxon>
    </lineage>
</organism>
<name>A0A9W6EVF3_9FLAO</name>
<gene>
    <name evidence="1" type="ORF">NBRC110019_27900</name>
</gene>
<dbReference type="Pfam" id="PF13692">
    <property type="entry name" value="Glyco_trans_1_4"/>
    <property type="match status" value="1"/>
</dbReference>
<dbReference type="GO" id="GO:0016740">
    <property type="term" value="F:transferase activity"/>
    <property type="evidence" value="ECO:0007669"/>
    <property type="project" value="UniProtKB-KW"/>
</dbReference>
<dbReference type="CDD" id="cd03801">
    <property type="entry name" value="GT4_PimA-like"/>
    <property type="match status" value="1"/>
</dbReference>
<evidence type="ECO:0000313" key="1">
    <source>
        <dbReference type="EMBL" id="GLB53749.1"/>
    </source>
</evidence>
<keyword evidence="2" id="KW-1185">Reference proteome</keyword>
<dbReference type="EMBL" id="BRVP01000023">
    <property type="protein sequence ID" value="GLB53749.1"/>
    <property type="molecule type" value="Genomic_DNA"/>
</dbReference>
<proteinExistence type="predicted"/>
<protein>
    <submittedName>
        <fullName evidence="1">Glycosyl transferase</fullName>
    </submittedName>
</protein>
<accession>A0A9W6EVF3</accession>
<dbReference type="AlphaFoldDB" id="A0A9W6EVF3"/>
<dbReference type="SUPFAM" id="SSF53756">
    <property type="entry name" value="UDP-Glycosyltransferase/glycogen phosphorylase"/>
    <property type="match status" value="1"/>
</dbReference>
<sequence>MQKKVLVIGSVWPEPKSSAAGSRMLQLLSVFQKGGFSITFVSSCVKTENAVNLEELHIKTTTVELNNSSFDAFIKELQPDIVVFDRFMMEEQYGWRVAEIVPSAIRILDTEDLHCLRKGRGEALKTNEVFSKKHLFNDVAKREIASIYRCDITLIISEYEMELLQDTFKVPAMLLYYLPFLVFVDKKQMQALPMYSDRKDFVTIGSFLHEPNYDAVLYLKKHIWPLLRKQVPNASLYIYGSYESQKVTQLTNKAERFYIKGFAEDAGEVMQNARVCLASLRFGAGLKGKLMDAMQYRTPCVMTSIASEGIFAALPPNGFIADDVNKFVEKATSLYLNEGIWNDSVQHGEEVLRKRFDYHLFADEFLSSIETLGKELSAHRLENFTGSMLAHHTMRSTMYMSKWIEAKNSLQ</sequence>
<dbReference type="Proteomes" id="UP001143545">
    <property type="component" value="Unassembled WGS sequence"/>
</dbReference>
<dbReference type="RefSeq" id="WP_281755936.1">
    <property type="nucleotide sequence ID" value="NZ_BRVP01000023.1"/>
</dbReference>